<dbReference type="Gene3D" id="3.30.70.2970">
    <property type="entry name" value="Protein of unknown function (DUF541), domain 2"/>
    <property type="match status" value="1"/>
</dbReference>
<reference evidence="2 3" key="1">
    <citation type="submission" date="2012-05" db="EMBL/GenBank/DDBJ databases">
        <title>Finished chromosome of genome of Chamaesiphon sp. PCC 6605.</title>
        <authorList>
            <consortium name="US DOE Joint Genome Institute"/>
            <person name="Gugger M."/>
            <person name="Coursin T."/>
            <person name="Rippka R."/>
            <person name="Tandeau De Marsac N."/>
            <person name="Huntemann M."/>
            <person name="Wei C.-L."/>
            <person name="Han J."/>
            <person name="Detter J.C."/>
            <person name="Han C."/>
            <person name="Tapia R."/>
            <person name="Chen A."/>
            <person name="Kyrpides N."/>
            <person name="Mavromatis K."/>
            <person name="Markowitz V."/>
            <person name="Szeto E."/>
            <person name="Ivanova N."/>
            <person name="Pagani I."/>
            <person name="Pati A."/>
            <person name="Goodwin L."/>
            <person name="Nordberg H.P."/>
            <person name="Cantor M.N."/>
            <person name="Hua S.X."/>
            <person name="Woyke T."/>
            <person name="Kerfeld C.A."/>
        </authorList>
    </citation>
    <scope>NUCLEOTIDE SEQUENCE [LARGE SCALE GENOMIC DNA]</scope>
    <source>
        <strain evidence="3">ATCC 27169 / PCC 6605</strain>
    </source>
</reference>
<keyword evidence="1" id="KW-0812">Transmembrane</keyword>
<dbReference type="HOGENOM" id="CLU_080344_0_0_3"/>
<evidence type="ECO:0008006" key="4">
    <source>
        <dbReference type="Google" id="ProtNLM"/>
    </source>
</evidence>
<organism evidence="2 3">
    <name type="scientific">Chamaesiphon minutus (strain ATCC 27169 / PCC 6605)</name>
    <dbReference type="NCBI Taxonomy" id="1173020"/>
    <lineage>
        <taxon>Bacteria</taxon>
        <taxon>Bacillati</taxon>
        <taxon>Cyanobacteriota</taxon>
        <taxon>Cyanophyceae</taxon>
        <taxon>Gomontiellales</taxon>
        <taxon>Chamaesiphonaceae</taxon>
        <taxon>Chamaesiphon</taxon>
    </lineage>
</organism>
<dbReference type="AlphaFoldDB" id="K9UJ80"/>
<dbReference type="InterPro" id="IPR052022">
    <property type="entry name" value="26kDa_periplasmic_antigen"/>
</dbReference>
<keyword evidence="3" id="KW-1185">Reference proteome</keyword>
<dbReference type="EMBL" id="CP003600">
    <property type="protein sequence ID" value="AFY94850.1"/>
    <property type="molecule type" value="Genomic_DNA"/>
</dbReference>
<gene>
    <name evidence="2" type="ORF">Cha6605_3882</name>
</gene>
<keyword evidence="1" id="KW-0472">Membrane</keyword>
<dbReference type="STRING" id="1173020.Cha6605_3882"/>
<name>K9UJ80_CHAP6</name>
<dbReference type="PANTHER" id="PTHR34387">
    <property type="entry name" value="SLR1258 PROTEIN"/>
    <property type="match status" value="1"/>
</dbReference>
<sequence>MLTLETVIKTNFTPSNNLPRMSKIQQWLAPDRDRRNWRSSAKPALSVLLTTSLLVLMGVTPGITQERKPARTLTASGRGIVSIPTTLSQIRLTIEVSGKTPTAAQQEAAKRSTQVVNYLKSQQVEKLQTAGINLNPTYVYQTGTSPKITGYSATNSISFRVNNDRAGAILDAAVTNGATRIDGVNFVASEQAISNAQLQALKQATQDAQRQADAVLETLNLKRKEVIGIQINSASTPAPIPLAQESMRAKVADGNYTTPVVGGEQQVEAAVTLDIGY</sequence>
<evidence type="ECO:0000256" key="1">
    <source>
        <dbReference type="SAM" id="Phobius"/>
    </source>
</evidence>
<keyword evidence="1" id="KW-1133">Transmembrane helix</keyword>
<dbReference type="InterPro" id="IPR007497">
    <property type="entry name" value="SIMPL/DUF541"/>
</dbReference>
<protein>
    <recommendedName>
        <fullName evidence="4">Periplasmic/secreted protein</fullName>
    </recommendedName>
</protein>
<evidence type="ECO:0000313" key="3">
    <source>
        <dbReference type="Proteomes" id="UP000010366"/>
    </source>
</evidence>
<dbReference type="KEGG" id="cmp:Cha6605_3882"/>
<feature type="transmembrane region" description="Helical" evidence="1">
    <location>
        <begin position="44"/>
        <end position="63"/>
    </location>
</feature>
<dbReference type="Pfam" id="PF04402">
    <property type="entry name" value="SIMPL"/>
    <property type="match status" value="1"/>
</dbReference>
<proteinExistence type="predicted"/>
<dbReference type="Gene3D" id="3.30.110.170">
    <property type="entry name" value="Protein of unknown function (DUF541), domain 1"/>
    <property type="match status" value="1"/>
</dbReference>
<dbReference type="GO" id="GO:0006974">
    <property type="term" value="P:DNA damage response"/>
    <property type="evidence" value="ECO:0007669"/>
    <property type="project" value="TreeGrafter"/>
</dbReference>
<dbReference type="PANTHER" id="PTHR34387:SF1">
    <property type="entry name" value="PERIPLASMIC IMMUNOGENIC PROTEIN"/>
    <property type="match status" value="1"/>
</dbReference>
<dbReference type="eggNOG" id="COG2968">
    <property type="taxonomic scope" value="Bacteria"/>
</dbReference>
<accession>K9UJ80</accession>
<dbReference type="Proteomes" id="UP000010366">
    <property type="component" value="Chromosome"/>
</dbReference>
<evidence type="ECO:0000313" key="2">
    <source>
        <dbReference type="EMBL" id="AFY94850.1"/>
    </source>
</evidence>